<feature type="transmembrane region" description="Helical" evidence="1">
    <location>
        <begin position="46"/>
        <end position="73"/>
    </location>
</feature>
<evidence type="ECO:0000256" key="1">
    <source>
        <dbReference type="SAM" id="Phobius"/>
    </source>
</evidence>
<feature type="transmembrane region" description="Helical" evidence="1">
    <location>
        <begin position="407"/>
        <end position="427"/>
    </location>
</feature>
<dbReference type="EMBL" id="JAJOMB010000033">
    <property type="protein sequence ID" value="MCD5316702.1"/>
    <property type="molecule type" value="Genomic_DNA"/>
</dbReference>
<feature type="transmembrane region" description="Helical" evidence="1">
    <location>
        <begin position="203"/>
        <end position="224"/>
    </location>
</feature>
<sequence length="434" mass="45059">MVVPVVARAGAVRARGAGGEVRSYLAALNRARRAFLTGSPGRLRKLGAAGVAGALLAGAGGALAIAVMTSALARADAALEHRDLLQSARVELFRADANAAGAFLKGGLEPTDQRRQFLASLSSASGDVIRAADPQDGRYVQVNRALTEYAGLLETARSSNRQALPVGASYLQIGSGLLNRSVLPPLGAMAAEDTDRADAAFTLAFWAAIGFVVCVLAGGALLIWSQLQLAQLTRSVFTVPAAATSALLAVVTLVVLVAVVLSSREAASVRDGDVRRVADLVEARASAFEARAAENLTLVARGARPEGEAQWGEAVQRVETAVADVRSGAAEQLFPSFRQYRDRHAEMHEADVNGDWRQAVRLATDRGSDGLAASFATFDADSSALLQQVSVGAGEGLQDARGGLRQFTLAMVLAGVIAAGGAAFGSARRLGEYR</sequence>
<keyword evidence="1" id="KW-0812">Transmembrane</keyword>
<keyword evidence="1" id="KW-0472">Membrane</keyword>
<keyword evidence="3" id="KW-1185">Reference proteome</keyword>
<dbReference type="Proteomes" id="UP001138997">
    <property type="component" value="Unassembled WGS sequence"/>
</dbReference>
<organism evidence="2 3">
    <name type="scientific">Kineosporia babensis</name>
    <dbReference type="NCBI Taxonomy" id="499548"/>
    <lineage>
        <taxon>Bacteria</taxon>
        <taxon>Bacillati</taxon>
        <taxon>Actinomycetota</taxon>
        <taxon>Actinomycetes</taxon>
        <taxon>Kineosporiales</taxon>
        <taxon>Kineosporiaceae</taxon>
        <taxon>Kineosporia</taxon>
    </lineage>
</organism>
<proteinExistence type="predicted"/>
<protein>
    <submittedName>
        <fullName evidence="2">Uncharacterized protein</fullName>
    </submittedName>
</protein>
<gene>
    <name evidence="2" type="ORF">LR394_37975</name>
</gene>
<accession>A0A9X1NKI3</accession>
<comment type="caution">
    <text evidence="2">The sequence shown here is derived from an EMBL/GenBank/DDBJ whole genome shotgun (WGS) entry which is preliminary data.</text>
</comment>
<dbReference type="RefSeq" id="WP_231449553.1">
    <property type="nucleotide sequence ID" value="NZ_JAJOMB010000033.1"/>
</dbReference>
<keyword evidence="1" id="KW-1133">Transmembrane helix</keyword>
<reference evidence="2" key="1">
    <citation type="submission" date="2021-11" db="EMBL/GenBank/DDBJ databases">
        <title>Streptomyces corallinus and Kineosporia corallina sp. nov., two new coral-derived marine actinobacteria.</title>
        <authorList>
            <person name="Buangrab K."/>
            <person name="Sutthacheep M."/>
            <person name="Yeemin T."/>
            <person name="Harunari E."/>
            <person name="Igarashi Y."/>
            <person name="Sripreechasak P."/>
            <person name="Kanchanasin P."/>
            <person name="Tanasupawat S."/>
            <person name="Phongsopitanun W."/>
        </authorList>
    </citation>
    <scope>NUCLEOTIDE SEQUENCE</scope>
    <source>
        <strain evidence="2">JCM 31032</strain>
    </source>
</reference>
<evidence type="ECO:0000313" key="2">
    <source>
        <dbReference type="EMBL" id="MCD5316702.1"/>
    </source>
</evidence>
<name>A0A9X1NKI3_9ACTN</name>
<feature type="transmembrane region" description="Helical" evidence="1">
    <location>
        <begin position="236"/>
        <end position="261"/>
    </location>
</feature>
<evidence type="ECO:0000313" key="3">
    <source>
        <dbReference type="Proteomes" id="UP001138997"/>
    </source>
</evidence>
<dbReference type="AlphaFoldDB" id="A0A9X1NKI3"/>